<keyword evidence="1" id="KW-0732">Signal</keyword>
<dbReference type="Gene3D" id="3.20.20.370">
    <property type="entry name" value="Glycoside hydrolase/deacetylase"/>
    <property type="match status" value="1"/>
</dbReference>
<evidence type="ECO:0000313" key="4">
    <source>
        <dbReference type="EMBL" id="TZF88474.1"/>
    </source>
</evidence>
<dbReference type="NCBIfam" id="TIGR03938">
    <property type="entry name" value="deacetyl_PgaB"/>
    <property type="match status" value="1"/>
</dbReference>
<gene>
    <name evidence="4" type="primary">pgaB</name>
    <name evidence="4" type="ORF">FW784_09860</name>
</gene>
<dbReference type="OrthoDB" id="9814639at2"/>
<feature type="domain" description="NodB homology" evidence="3">
    <location>
        <begin position="207"/>
        <end position="455"/>
    </location>
</feature>
<sequence>MAPLHVAAPDDRRARFGLVESRLAQRRALLQPQPRRDGHGGTSFQPHDLAPLRRLPAPAPRHRGRPVLAGRLWHEVGAVGGVPAGMAPRAGAHLRIRRLVGQAGVRRRPRAPHRLRAGLSVGVLMRPVALLLALVIAAASPRPAHALVVLGWHDIQDRIPDGYADADAISSRNFAMQLDWLRAHGYVPVTAQAVRDARAGRGALPAKAVLLTFDGGYRSAYTHALPLLQAFRYPALVAVPTARVDAGAGSAIRDGARSLPRDEFLSWNDVKAMQASGLIEIASEGSDLITPVVADPQGDLLPAAATRRWNNGYESVDVYRERVRGDLATSADLIARATGHRPQALILPSGAGNTAAATLAGELGMPLVLASEARTGASDAGLAGHMRLDTDVGAPVRLVMHENPGAGELAYELRRDARLDGLRGVRVALDDVVGSDAATTERNVDALVERIRSIHPSHVFLQAFSDTNGDGRSDAAFFPTSRLPLRSDLFTHVAAKLRARAGVDVFAWGPTPGDAGAYEDLAIAAPISGIVTGDDGAAPVAGSRAAVSTATGWRPGLVRVRAFDVRAGGDA</sequence>
<dbReference type="PANTHER" id="PTHR34216:SF7">
    <property type="entry name" value="POLY-BETA-1,6-N-ACETYL-D-GLUCOSAMINE N-DEACETYLASE"/>
    <property type="match status" value="1"/>
</dbReference>
<dbReference type="Gene3D" id="3.20.20.80">
    <property type="entry name" value="Glycosidases"/>
    <property type="match status" value="1"/>
</dbReference>
<dbReference type="Pfam" id="PF01522">
    <property type="entry name" value="Polysacc_deac_1"/>
    <property type="match status" value="1"/>
</dbReference>
<proteinExistence type="predicted"/>
<dbReference type="InterPro" id="IPR032772">
    <property type="entry name" value="PGA_deacetylase_PgaB_C"/>
</dbReference>
<dbReference type="Proteomes" id="UP000323164">
    <property type="component" value="Unassembled WGS sequence"/>
</dbReference>
<dbReference type="GO" id="GO:0005975">
    <property type="term" value="P:carbohydrate metabolic process"/>
    <property type="evidence" value="ECO:0007669"/>
    <property type="project" value="InterPro"/>
</dbReference>
<evidence type="ECO:0000256" key="2">
    <source>
        <dbReference type="SAM" id="MobiDB-lite"/>
    </source>
</evidence>
<dbReference type="GO" id="GO:0016810">
    <property type="term" value="F:hydrolase activity, acting on carbon-nitrogen (but not peptide) bonds"/>
    <property type="evidence" value="ECO:0007669"/>
    <property type="project" value="InterPro"/>
</dbReference>
<dbReference type="EMBL" id="VTRV01000106">
    <property type="protein sequence ID" value="TZF88474.1"/>
    <property type="molecule type" value="Genomic_DNA"/>
</dbReference>
<protein>
    <submittedName>
        <fullName evidence="4">Poly-beta-1,6-N-acetyl-D-glucosamine N-deacetylase PgaB</fullName>
    </submittedName>
</protein>
<dbReference type="InterPro" id="IPR002509">
    <property type="entry name" value="NODB_dom"/>
</dbReference>
<dbReference type="InterPro" id="IPR051398">
    <property type="entry name" value="Polysacch_Deacetylase"/>
</dbReference>
<dbReference type="GO" id="GO:0043708">
    <property type="term" value="P:cell adhesion involved in biofilm formation"/>
    <property type="evidence" value="ECO:0007669"/>
    <property type="project" value="InterPro"/>
</dbReference>
<keyword evidence="5" id="KW-1185">Reference proteome</keyword>
<feature type="region of interest" description="Disordered" evidence="2">
    <location>
        <begin position="29"/>
        <end position="60"/>
    </location>
</feature>
<dbReference type="PANTHER" id="PTHR34216">
    <property type="match status" value="1"/>
</dbReference>
<dbReference type="Pfam" id="PF14883">
    <property type="entry name" value="GHL13"/>
    <property type="match status" value="1"/>
</dbReference>
<evidence type="ECO:0000259" key="3">
    <source>
        <dbReference type="PROSITE" id="PS51677"/>
    </source>
</evidence>
<evidence type="ECO:0000256" key="1">
    <source>
        <dbReference type="ARBA" id="ARBA00022729"/>
    </source>
</evidence>
<comment type="caution">
    <text evidence="4">The sequence shown here is derived from an EMBL/GenBank/DDBJ whole genome shotgun (WGS) entry which is preliminary data.</text>
</comment>
<feature type="non-terminal residue" evidence="4">
    <location>
        <position position="571"/>
    </location>
</feature>
<dbReference type="AlphaFoldDB" id="A0A5D8Z710"/>
<dbReference type="InterPro" id="IPR023854">
    <property type="entry name" value="PGA_deacetylase_PgaB"/>
</dbReference>
<name>A0A5D8Z710_9GAMM</name>
<organism evidence="4 5">
    <name type="scientific">Cognatilysobacter lacus</name>
    <dbReference type="NCBI Taxonomy" id="1643323"/>
    <lineage>
        <taxon>Bacteria</taxon>
        <taxon>Pseudomonadati</taxon>
        <taxon>Pseudomonadota</taxon>
        <taxon>Gammaproteobacteria</taxon>
        <taxon>Lysobacterales</taxon>
        <taxon>Lysobacteraceae</taxon>
        <taxon>Cognatilysobacter</taxon>
    </lineage>
</organism>
<dbReference type="InterPro" id="IPR011330">
    <property type="entry name" value="Glyco_hydro/deAcase_b/a-brl"/>
</dbReference>
<evidence type="ECO:0000313" key="5">
    <source>
        <dbReference type="Proteomes" id="UP000323164"/>
    </source>
</evidence>
<dbReference type="SUPFAM" id="SSF88713">
    <property type="entry name" value="Glycoside hydrolase/deacetylase"/>
    <property type="match status" value="1"/>
</dbReference>
<reference evidence="4 5" key="1">
    <citation type="submission" date="2019-08" db="EMBL/GenBank/DDBJ databases">
        <title>Draft genome sequence of Lysobacter sp. UKS-15.</title>
        <authorList>
            <person name="Im W.-T."/>
        </authorList>
    </citation>
    <scope>NUCLEOTIDE SEQUENCE [LARGE SCALE GENOMIC DNA]</scope>
    <source>
        <strain evidence="4 5">UKS-15</strain>
    </source>
</reference>
<accession>A0A5D8Z710</accession>
<dbReference type="PROSITE" id="PS51677">
    <property type="entry name" value="NODB"/>
    <property type="match status" value="1"/>
</dbReference>